<evidence type="ECO:0000256" key="1">
    <source>
        <dbReference type="SAM" id="MobiDB-lite"/>
    </source>
</evidence>
<dbReference type="Proteomes" id="UP000298030">
    <property type="component" value="Unassembled WGS sequence"/>
</dbReference>
<feature type="non-terminal residue" evidence="2">
    <location>
        <position position="72"/>
    </location>
</feature>
<proteinExistence type="predicted"/>
<dbReference type="EMBL" id="QPFP01000001">
    <property type="protein sequence ID" value="TEB40242.1"/>
    <property type="molecule type" value="Genomic_DNA"/>
</dbReference>
<accession>A0A4Y7U372</accession>
<sequence>MVRVIRRITQVLLLHKVVEEGSVERTGTTTSEVGVSCGEKESELGSVLDVTERRERDSKGEGRMREGRIEAN</sequence>
<organism evidence="2 3">
    <name type="scientific">Coprinellus micaceus</name>
    <name type="common">Glistening ink-cap mushroom</name>
    <name type="synonym">Coprinus micaceus</name>
    <dbReference type="NCBI Taxonomy" id="71717"/>
    <lineage>
        <taxon>Eukaryota</taxon>
        <taxon>Fungi</taxon>
        <taxon>Dikarya</taxon>
        <taxon>Basidiomycota</taxon>
        <taxon>Agaricomycotina</taxon>
        <taxon>Agaricomycetes</taxon>
        <taxon>Agaricomycetidae</taxon>
        <taxon>Agaricales</taxon>
        <taxon>Agaricineae</taxon>
        <taxon>Psathyrellaceae</taxon>
        <taxon>Coprinellus</taxon>
    </lineage>
</organism>
<keyword evidence="3" id="KW-1185">Reference proteome</keyword>
<protein>
    <submittedName>
        <fullName evidence="2">Uncharacterized protein</fullName>
    </submittedName>
</protein>
<dbReference type="AlphaFoldDB" id="A0A4Y7U372"/>
<name>A0A4Y7U372_COPMI</name>
<evidence type="ECO:0000313" key="2">
    <source>
        <dbReference type="EMBL" id="TEB40242.1"/>
    </source>
</evidence>
<evidence type="ECO:0000313" key="3">
    <source>
        <dbReference type="Proteomes" id="UP000298030"/>
    </source>
</evidence>
<reference evidence="2 3" key="1">
    <citation type="journal article" date="2019" name="Nat. Ecol. Evol.">
        <title>Megaphylogeny resolves global patterns of mushroom evolution.</title>
        <authorList>
            <person name="Varga T."/>
            <person name="Krizsan K."/>
            <person name="Foldi C."/>
            <person name="Dima B."/>
            <person name="Sanchez-Garcia M."/>
            <person name="Sanchez-Ramirez S."/>
            <person name="Szollosi G.J."/>
            <person name="Szarkandi J.G."/>
            <person name="Papp V."/>
            <person name="Albert L."/>
            <person name="Andreopoulos W."/>
            <person name="Angelini C."/>
            <person name="Antonin V."/>
            <person name="Barry K.W."/>
            <person name="Bougher N.L."/>
            <person name="Buchanan P."/>
            <person name="Buyck B."/>
            <person name="Bense V."/>
            <person name="Catcheside P."/>
            <person name="Chovatia M."/>
            <person name="Cooper J."/>
            <person name="Damon W."/>
            <person name="Desjardin D."/>
            <person name="Finy P."/>
            <person name="Geml J."/>
            <person name="Haridas S."/>
            <person name="Hughes K."/>
            <person name="Justo A."/>
            <person name="Karasinski D."/>
            <person name="Kautmanova I."/>
            <person name="Kiss B."/>
            <person name="Kocsube S."/>
            <person name="Kotiranta H."/>
            <person name="LaButti K.M."/>
            <person name="Lechner B.E."/>
            <person name="Liimatainen K."/>
            <person name="Lipzen A."/>
            <person name="Lukacs Z."/>
            <person name="Mihaltcheva S."/>
            <person name="Morgado L.N."/>
            <person name="Niskanen T."/>
            <person name="Noordeloos M.E."/>
            <person name="Ohm R.A."/>
            <person name="Ortiz-Santana B."/>
            <person name="Ovrebo C."/>
            <person name="Racz N."/>
            <person name="Riley R."/>
            <person name="Savchenko A."/>
            <person name="Shiryaev A."/>
            <person name="Soop K."/>
            <person name="Spirin V."/>
            <person name="Szebenyi C."/>
            <person name="Tomsovsky M."/>
            <person name="Tulloss R.E."/>
            <person name="Uehling J."/>
            <person name="Grigoriev I.V."/>
            <person name="Vagvolgyi C."/>
            <person name="Papp T."/>
            <person name="Martin F.M."/>
            <person name="Miettinen O."/>
            <person name="Hibbett D.S."/>
            <person name="Nagy L.G."/>
        </authorList>
    </citation>
    <scope>NUCLEOTIDE SEQUENCE [LARGE SCALE GENOMIC DNA]</scope>
    <source>
        <strain evidence="2 3">FP101781</strain>
    </source>
</reference>
<feature type="region of interest" description="Disordered" evidence="1">
    <location>
        <begin position="51"/>
        <end position="72"/>
    </location>
</feature>
<gene>
    <name evidence="2" type="ORF">FA13DRAFT_1724467</name>
</gene>
<comment type="caution">
    <text evidence="2">The sequence shown here is derived from an EMBL/GenBank/DDBJ whole genome shotgun (WGS) entry which is preliminary data.</text>
</comment>